<accession>A0A6G1EFW1</accession>
<evidence type="ECO:0000313" key="3">
    <source>
        <dbReference type="Proteomes" id="UP000479710"/>
    </source>
</evidence>
<proteinExistence type="predicted"/>
<reference evidence="2 3" key="1">
    <citation type="submission" date="2019-11" db="EMBL/GenBank/DDBJ databases">
        <title>Whole genome sequence of Oryza granulata.</title>
        <authorList>
            <person name="Li W."/>
        </authorList>
    </citation>
    <scope>NUCLEOTIDE SEQUENCE [LARGE SCALE GENOMIC DNA]</scope>
    <source>
        <strain evidence="3">cv. Menghai</strain>
        <tissue evidence="2">Leaf</tissue>
    </source>
</reference>
<feature type="compositionally biased region" description="Polar residues" evidence="1">
    <location>
        <begin position="1"/>
        <end position="13"/>
    </location>
</feature>
<dbReference type="Proteomes" id="UP000479710">
    <property type="component" value="Unassembled WGS sequence"/>
</dbReference>
<protein>
    <recommendedName>
        <fullName evidence="4">Retrotransposon gag domain-containing protein</fullName>
    </recommendedName>
</protein>
<evidence type="ECO:0008006" key="4">
    <source>
        <dbReference type="Google" id="ProtNLM"/>
    </source>
</evidence>
<gene>
    <name evidence="2" type="ORF">E2562_005254</name>
</gene>
<sequence length="140" mass="15712">MVNTRRGQATGTTDEVPPPPNPATLAEVMATQTQLLQAIVNNQGNRRNSNFNEFMRTKPPTFAGAEEPMDAKDWLHLMEKKLTLVHVRQADKVIFTANQLEGTGGTLTRRPVKKEIPNQGIYRSISRELHACSYDAHEEE</sequence>
<keyword evidence="3" id="KW-1185">Reference proteome</keyword>
<feature type="region of interest" description="Disordered" evidence="1">
    <location>
        <begin position="1"/>
        <end position="21"/>
    </location>
</feature>
<evidence type="ECO:0000313" key="2">
    <source>
        <dbReference type="EMBL" id="KAF0923292.1"/>
    </source>
</evidence>
<name>A0A6G1EFW1_9ORYZ</name>
<dbReference type="OrthoDB" id="696484at2759"/>
<organism evidence="2 3">
    <name type="scientific">Oryza meyeriana var. granulata</name>
    <dbReference type="NCBI Taxonomy" id="110450"/>
    <lineage>
        <taxon>Eukaryota</taxon>
        <taxon>Viridiplantae</taxon>
        <taxon>Streptophyta</taxon>
        <taxon>Embryophyta</taxon>
        <taxon>Tracheophyta</taxon>
        <taxon>Spermatophyta</taxon>
        <taxon>Magnoliopsida</taxon>
        <taxon>Liliopsida</taxon>
        <taxon>Poales</taxon>
        <taxon>Poaceae</taxon>
        <taxon>BOP clade</taxon>
        <taxon>Oryzoideae</taxon>
        <taxon>Oryzeae</taxon>
        <taxon>Oryzinae</taxon>
        <taxon>Oryza</taxon>
        <taxon>Oryza meyeriana</taxon>
    </lineage>
</organism>
<comment type="caution">
    <text evidence="2">The sequence shown here is derived from an EMBL/GenBank/DDBJ whole genome shotgun (WGS) entry which is preliminary data.</text>
</comment>
<dbReference type="AlphaFoldDB" id="A0A6G1EFW1"/>
<evidence type="ECO:0000256" key="1">
    <source>
        <dbReference type="SAM" id="MobiDB-lite"/>
    </source>
</evidence>
<dbReference type="EMBL" id="SPHZ02000003">
    <property type="protein sequence ID" value="KAF0923292.1"/>
    <property type="molecule type" value="Genomic_DNA"/>
</dbReference>